<protein>
    <submittedName>
        <fullName evidence="2">Subtilisin-like serine protease</fullName>
    </submittedName>
</protein>
<dbReference type="EMBL" id="JAADYS010000821">
    <property type="protein sequence ID" value="KAF4466788.1"/>
    <property type="molecule type" value="Genomic_DNA"/>
</dbReference>
<dbReference type="OrthoDB" id="5086500at2759"/>
<proteinExistence type="predicted"/>
<comment type="caution">
    <text evidence="2">The sequence shown here is derived from an EMBL/GenBank/DDBJ whole genome shotgun (WGS) entry which is preliminary data.</text>
</comment>
<dbReference type="GO" id="GO:0008233">
    <property type="term" value="F:peptidase activity"/>
    <property type="evidence" value="ECO:0007669"/>
    <property type="project" value="UniProtKB-KW"/>
</dbReference>
<sequence>MLTHPGPYSPPFALEAQLTREPNRPARYVPGHPRVPLRFEATQDLLASDLCPDDLDRIADKLWWMTTQNHANISPLHRQLVKRRTIVVTEDPKLHLVWIYDRIFIKPLPKYITSYAFWKDYIYGSEDGKARSNSIRRAALGYLRTYYYLVKHESDFRIAQDPGLCLIPSDITWEHFCNFTSSLVRIQNRHVSPRYSYGEIRLTRLNLYAPLLLGRWHFQKVDYQYGTYFARFYGPFLFVFAFVSVILSGLQVVASVQETGDRGWVTTAVGVSVAAIVTSAGILLTFALVLVSKVVKEWNFAIRERLRLLEENRIPGAGDNQQGNDSLV</sequence>
<gene>
    <name evidence="2" type="ORF">FALBO_6342</name>
</gene>
<dbReference type="InterPro" id="IPR046536">
    <property type="entry name" value="DUF6601"/>
</dbReference>
<dbReference type="Proteomes" id="UP000554235">
    <property type="component" value="Unassembled WGS sequence"/>
</dbReference>
<name>A0A8H4PDF9_9HYPO</name>
<accession>A0A8H4PDF9</accession>
<feature type="transmembrane region" description="Helical" evidence="1">
    <location>
        <begin position="273"/>
        <end position="295"/>
    </location>
</feature>
<dbReference type="GO" id="GO:0006508">
    <property type="term" value="P:proteolysis"/>
    <property type="evidence" value="ECO:0007669"/>
    <property type="project" value="UniProtKB-KW"/>
</dbReference>
<dbReference type="AlphaFoldDB" id="A0A8H4PDF9"/>
<feature type="transmembrane region" description="Helical" evidence="1">
    <location>
        <begin position="232"/>
        <end position="253"/>
    </location>
</feature>
<evidence type="ECO:0000256" key="1">
    <source>
        <dbReference type="SAM" id="Phobius"/>
    </source>
</evidence>
<keyword evidence="1" id="KW-0472">Membrane</keyword>
<organism evidence="2 3">
    <name type="scientific">Fusarium albosuccineum</name>
    <dbReference type="NCBI Taxonomy" id="1237068"/>
    <lineage>
        <taxon>Eukaryota</taxon>
        <taxon>Fungi</taxon>
        <taxon>Dikarya</taxon>
        <taxon>Ascomycota</taxon>
        <taxon>Pezizomycotina</taxon>
        <taxon>Sordariomycetes</taxon>
        <taxon>Hypocreomycetidae</taxon>
        <taxon>Hypocreales</taxon>
        <taxon>Nectriaceae</taxon>
        <taxon>Fusarium</taxon>
        <taxon>Fusarium decemcellulare species complex</taxon>
    </lineage>
</organism>
<keyword evidence="1" id="KW-1133">Transmembrane helix</keyword>
<dbReference type="PANTHER" id="PTHR34414">
    <property type="entry name" value="HET DOMAIN-CONTAINING PROTEIN-RELATED"/>
    <property type="match status" value="1"/>
</dbReference>
<reference evidence="2 3" key="1">
    <citation type="submission" date="2020-01" db="EMBL/GenBank/DDBJ databases">
        <title>Identification and distribution of gene clusters putatively required for synthesis of sphingolipid metabolism inhibitors in phylogenetically diverse species of the filamentous fungus Fusarium.</title>
        <authorList>
            <person name="Kim H.-S."/>
            <person name="Busman M."/>
            <person name="Brown D.W."/>
            <person name="Divon H."/>
            <person name="Uhlig S."/>
            <person name="Proctor R.H."/>
        </authorList>
    </citation>
    <scope>NUCLEOTIDE SEQUENCE [LARGE SCALE GENOMIC DNA]</scope>
    <source>
        <strain evidence="2 3">NRRL 20459</strain>
    </source>
</reference>
<evidence type="ECO:0000313" key="2">
    <source>
        <dbReference type="EMBL" id="KAF4466788.1"/>
    </source>
</evidence>
<keyword evidence="2" id="KW-0378">Hydrolase</keyword>
<evidence type="ECO:0000313" key="3">
    <source>
        <dbReference type="Proteomes" id="UP000554235"/>
    </source>
</evidence>
<dbReference type="PANTHER" id="PTHR34414:SF1">
    <property type="entry name" value="SUBTILISIN-LIKE SERINE PROTEASE"/>
    <property type="match status" value="1"/>
</dbReference>
<keyword evidence="3" id="KW-1185">Reference proteome</keyword>
<dbReference type="Pfam" id="PF20246">
    <property type="entry name" value="DUF6601"/>
    <property type="match status" value="1"/>
</dbReference>
<keyword evidence="2" id="KW-0645">Protease</keyword>
<keyword evidence="1" id="KW-0812">Transmembrane</keyword>